<evidence type="ECO:0000313" key="12">
    <source>
        <dbReference type="EMBL" id="PKZ15831.1"/>
    </source>
</evidence>
<dbReference type="InterPro" id="IPR003141">
    <property type="entry name" value="Pol/His_phosphatase_N"/>
</dbReference>
<dbReference type="EC" id="2.7.7.7" evidence="3"/>
<dbReference type="InterPro" id="IPR004365">
    <property type="entry name" value="NA-bd_OB_tRNA"/>
</dbReference>
<evidence type="ECO:0000256" key="2">
    <source>
        <dbReference type="ARBA" id="ARBA00009496"/>
    </source>
</evidence>
<dbReference type="EMBL" id="PKGS01000005">
    <property type="protein sequence ID" value="PKZ15831.1"/>
    <property type="molecule type" value="Genomic_DNA"/>
</dbReference>
<keyword evidence="7" id="KW-0235">DNA replication</keyword>
<comment type="similarity">
    <text evidence="2">Belongs to the DNA polymerase type-C family. DnaE subfamily.</text>
</comment>
<evidence type="ECO:0000256" key="1">
    <source>
        <dbReference type="ARBA" id="ARBA00004496"/>
    </source>
</evidence>
<dbReference type="InterPro" id="IPR029460">
    <property type="entry name" value="DNAPol_HHH"/>
</dbReference>
<dbReference type="InterPro" id="IPR040982">
    <property type="entry name" value="DNA_pol3_finger"/>
</dbReference>
<dbReference type="Pfam" id="PF14579">
    <property type="entry name" value="HHH_6"/>
    <property type="match status" value="1"/>
</dbReference>
<evidence type="ECO:0000256" key="10">
    <source>
        <dbReference type="ARBA" id="ARBA00049244"/>
    </source>
</evidence>
<protein>
    <recommendedName>
        <fullName evidence="4">DNA polymerase III subunit alpha</fullName>
        <ecNumber evidence="3">2.7.7.7</ecNumber>
    </recommendedName>
</protein>
<dbReference type="Pfam" id="PF01336">
    <property type="entry name" value="tRNA_anti-codon"/>
    <property type="match status" value="1"/>
</dbReference>
<keyword evidence="13" id="KW-1185">Reference proteome</keyword>
<dbReference type="Pfam" id="PF07733">
    <property type="entry name" value="DNA_pol3_alpha"/>
    <property type="match status" value="1"/>
</dbReference>
<comment type="function">
    <text evidence="9">DNA polymerase III is a complex, multichain enzyme responsible for most of the replicative synthesis in bacteria. This DNA polymerase also exhibits 3' to 5' exonuclease activity. The alpha chain is the DNA polymerase.</text>
</comment>
<dbReference type="CDD" id="cd04485">
    <property type="entry name" value="DnaE_OBF"/>
    <property type="match status" value="1"/>
</dbReference>
<dbReference type="RefSeq" id="WP_101540649.1">
    <property type="nucleotide sequence ID" value="NZ_PKGS01000005.1"/>
</dbReference>
<evidence type="ECO:0000256" key="3">
    <source>
        <dbReference type="ARBA" id="ARBA00012417"/>
    </source>
</evidence>
<dbReference type="Pfam" id="PF02811">
    <property type="entry name" value="PHP"/>
    <property type="match status" value="1"/>
</dbReference>
<dbReference type="InterPro" id="IPR004013">
    <property type="entry name" value="PHP_dom"/>
</dbReference>
<dbReference type="GO" id="GO:0006260">
    <property type="term" value="P:DNA replication"/>
    <property type="evidence" value="ECO:0007669"/>
    <property type="project" value="UniProtKB-KW"/>
</dbReference>
<evidence type="ECO:0000259" key="11">
    <source>
        <dbReference type="SMART" id="SM00481"/>
    </source>
</evidence>
<dbReference type="Proteomes" id="UP000234335">
    <property type="component" value="Unassembled WGS sequence"/>
</dbReference>
<evidence type="ECO:0000256" key="6">
    <source>
        <dbReference type="ARBA" id="ARBA00022695"/>
    </source>
</evidence>
<dbReference type="CDD" id="cd12113">
    <property type="entry name" value="PHP_PolIIIA_DnaE3"/>
    <property type="match status" value="1"/>
</dbReference>
<dbReference type="NCBIfam" id="TIGR00594">
    <property type="entry name" value="polc"/>
    <property type="match status" value="1"/>
</dbReference>
<evidence type="ECO:0000256" key="5">
    <source>
        <dbReference type="ARBA" id="ARBA00022679"/>
    </source>
</evidence>
<keyword evidence="6" id="KW-0548">Nucleotidyltransferase</keyword>
<accession>A0A2I1M6S9</accession>
<dbReference type="InterPro" id="IPR011708">
    <property type="entry name" value="DNA_pol3_alpha_NTPase_dom"/>
</dbReference>
<gene>
    <name evidence="12" type="ORF">CYJ34_07375</name>
</gene>
<feature type="domain" description="Polymerase/histidinol phosphatase N-terminal" evidence="11">
    <location>
        <begin position="6"/>
        <end position="73"/>
    </location>
</feature>
<evidence type="ECO:0000313" key="13">
    <source>
        <dbReference type="Proteomes" id="UP000234335"/>
    </source>
</evidence>
<dbReference type="PANTHER" id="PTHR32294:SF0">
    <property type="entry name" value="DNA POLYMERASE III SUBUNIT ALPHA"/>
    <property type="match status" value="1"/>
</dbReference>
<dbReference type="Gene3D" id="3.20.20.140">
    <property type="entry name" value="Metal-dependent hydrolases"/>
    <property type="match status" value="1"/>
</dbReference>
<evidence type="ECO:0000256" key="8">
    <source>
        <dbReference type="ARBA" id="ARBA00022932"/>
    </source>
</evidence>
<keyword evidence="8" id="KW-0239">DNA-directed DNA polymerase</keyword>
<dbReference type="Gene3D" id="1.10.10.1600">
    <property type="entry name" value="Bacterial DNA polymerase III alpha subunit, thumb domain"/>
    <property type="match status" value="1"/>
</dbReference>
<sequence>MENKFTHLHVHTEYSLLDGFSRIDKLIEKAKSFGMDSLAITDHGQMYGVIEFYKKATAAGMKPIIGCEVYVSEKDHLIKDPTNKRYYHLILLAKNNNGYQNLLKIVSEAYVNGYYYKPRVDFEFIKRYSEDIIALSACLSGEVNQRILENDIDGAYETAKKYAETFGKENYYLELQNHGLPEQKRTNEVLSQLHNDLDIELVATNDVHYINKDDSYYQDVLLCIQTGALLKDNDRMKMPCDEFYLKSPDEMTAIFKDYERAIENTNKIADMCNVEIQFHNPHLPYFSKLPENMTNLEYLTQLVDEGLAKKYDKVGEEIRVRATKEVNVISNMGYVDYFLIVWDFVRFAKDNDIAVGPGRGSAAGSLVSYALDITQIDPLKYDLIFERFLNPERVSMPDIDIDFDYVRRDEVVEYVNELYGRDHVSQIVTFGRMQARNAIRDVGRVLDISYGKVDKIAKLVPAVINMTLDRALEESDKFREAYHSDAESKRLIDTARKVEALPRHTSIHAAGVVISKEILTDIVPLALSNDQVVTQFNMTEIEELGLLKMDFLGLRNLTVIKDTIKDVKINRGIDVDIETIDENDPNIIDQFNNAKTIGIFQFESPGMRNFLKNLKPTVFDDLVAANSLFRPGPMDEIPTYIHNKNHPEDVKFLDEKLKPILGVTYGIIVYQEQVMQIVQQLGGFSLGEADNLRRAMSKKKMDVMQANREVFVNGKIDENGEVIIPGCIRNGVSEKSANKIYDEMISFAKYAFNKSHSAAYSLVAVQTGYLKHYFPEEYMANLISSVMDSASKLYLYVSEAKNMGIEVIAPDVNLSYQKFFAKDGKIIFGLSGIKNLGINFINAIVAVRENDGKFINFKDFLERVEAYDSRALNKKGLESLIKAGAFDSMGYARSKLMAVYEKAMTNVHEGQKVNVKGQMNLLDMANEEKNNQTRDISFPDVNEYPKKVKLSLEKDVLGFYISDHPLSEANEKLKNTITFRTNYKDELTNLEITKLDNKFVTMAGIITSKSEIMTKKRSLMAFANIEDLYGTIEMVIFPEIYKKYRNLIEDDNVVLVKGKLQVDEDDLKLLTQEFIDIEKLDLRTLYLKTNYKEYNNLRSVLKDYRGKTPVVVYFEDRNKSFKLDERLWVDTSDQNIKKLENFLGKENVKLK</sequence>
<evidence type="ECO:0000256" key="7">
    <source>
        <dbReference type="ARBA" id="ARBA00022705"/>
    </source>
</evidence>
<comment type="catalytic activity">
    <reaction evidence="10">
        <text>DNA(n) + a 2'-deoxyribonucleoside 5'-triphosphate = DNA(n+1) + diphosphate</text>
        <dbReference type="Rhea" id="RHEA:22508"/>
        <dbReference type="Rhea" id="RHEA-COMP:17339"/>
        <dbReference type="Rhea" id="RHEA-COMP:17340"/>
        <dbReference type="ChEBI" id="CHEBI:33019"/>
        <dbReference type="ChEBI" id="CHEBI:61560"/>
        <dbReference type="ChEBI" id="CHEBI:173112"/>
        <dbReference type="EC" id="2.7.7.7"/>
    </reaction>
</comment>
<dbReference type="InterPro" id="IPR016195">
    <property type="entry name" value="Pol/histidinol_Pase-like"/>
</dbReference>
<organism evidence="12 13">
    <name type="scientific">Anaerococcus octavius</name>
    <dbReference type="NCBI Taxonomy" id="54007"/>
    <lineage>
        <taxon>Bacteria</taxon>
        <taxon>Bacillati</taxon>
        <taxon>Bacillota</taxon>
        <taxon>Tissierellia</taxon>
        <taxon>Tissierellales</taxon>
        <taxon>Peptoniphilaceae</taxon>
        <taxon>Anaerococcus</taxon>
    </lineage>
</organism>
<dbReference type="SUPFAM" id="SSF89550">
    <property type="entry name" value="PHP domain-like"/>
    <property type="match status" value="1"/>
</dbReference>
<dbReference type="AlphaFoldDB" id="A0A2I1M6S9"/>
<dbReference type="InterPro" id="IPR041931">
    <property type="entry name" value="DNA_pol3_alpha_thumb_dom"/>
</dbReference>
<evidence type="ECO:0000256" key="4">
    <source>
        <dbReference type="ARBA" id="ARBA00019114"/>
    </source>
</evidence>
<dbReference type="GO" id="GO:0003887">
    <property type="term" value="F:DNA-directed DNA polymerase activity"/>
    <property type="evidence" value="ECO:0007669"/>
    <property type="project" value="UniProtKB-KW"/>
</dbReference>
<name>A0A2I1M6S9_9FIRM</name>
<dbReference type="GO" id="GO:0003676">
    <property type="term" value="F:nucleic acid binding"/>
    <property type="evidence" value="ECO:0007669"/>
    <property type="project" value="InterPro"/>
</dbReference>
<proteinExistence type="inferred from homology"/>
<dbReference type="Pfam" id="PF17657">
    <property type="entry name" value="DNA_pol3_finger"/>
    <property type="match status" value="1"/>
</dbReference>
<comment type="subcellular location">
    <subcellularLocation>
        <location evidence="1">Cytoplasm</location>
    </subcellularLocation>
</comment>
<reference evidence="12 13" key="1">
    <citation type="submission" date="2017-12" db="EMBL/GenBank/DDBJ databases">
        <title>Phylogenetic diversity of female urinary microbiome.</title>
        <authorList>
            <person name="Thomas-White K."/>
            <person name="Wolfe A.J."/>
        </authorList>
    </citation>
    <scope>NUCLEOTIDE SEQUENCE [LARGE SCALE GENOMIC DNA]</scope>
    <source>
        <strain evidence="12 13">UMB0119</strain>
    </source>
</reference>
<keyword evidence="5" id="KW-0808">Transferase</keyword>
<dbReference type="GO" id="GO:0008408">
    <property type="term" value="F:3'-5' exonuclease activity"/>
    <property type="evidence" value="ECO:0007669"/>
    <property type="project" value="InterPro"/>
</dbReference>
<dbReference type="Gene3D" id="1.10.150.870">
    <property type="match status" value="1"/>
</dbReference>
<dbReference type="InterPro" id="IPR004805">
    <property type="entry name" value="DnaE2/DnaE/PolC"/>
</dbReference>
<dbReference type="GO" id="GO:0005737">
    <property type="term" value="C:cytoplasm"/>
    <property type="evidence" value="ECO:0007669"/>
    <property type="project" value="UniProtKB-SubCell"/>
</dbReference>
<comment type="caution">
    <text evidence="12">The sequence shown here is derived from an EMBL/GenBank/DDBJ whole genome shotgun (WGS) entry which is preliminary data.</text>
</comment>
<dbReference type="NCBIfam" id="NF005298">
    <property type="entry name" value="PRK06826.1"/>
    <property type="match status" value="1"/>
</dbReference>
<dbReference type="SMART" id="SM00481">
    <property type="entry name" value="POLIIIAc"/>
    <property type="match status" value="1"/>
</dbReference>
<evidence type="ECO:0000256" key="9">
    <source>
        <dbReference type="ARBA" id="ARBA00025611"/>
    </source>
</evidence>
<dbReference type="PANTHER" id="PTHR32294">
    <property type="entry name" value="DNA POLYMERASE III SUBUNIT ALPHA"/>
    <property type="match status" value="1"/>
</dbReference>
<dbReference type="NCBIfam" id="NF004226">
    <property type="entry name" value="PRK05673.1"/>
    <property type="match status" value="1"/>
</dbReference>